<dbReference type="Pfam" id="PF09836">
    <property type="entry name" value="DUF2063"/>
    <property type="match status" value="1"/>
</dbReference>
<dbReference type="RefSeq" id="WP_271429225.1">
    <property type="nucleotide sequence ID" value="NZ_JAQIPB010000008.1"/>
</dbReference>
<name>A0AAE3NBV0_9BURK</name>
<organism evidence="2 3">
    <name type="scientific">Xenophilus arseniciresistens</name>
    <dbReference type="NCBI Taxonomy" id="1283306"/>
    <lineage>
        <taxon>Bacteria</taxon>
        <taxon>Pseudomonadati</taxon>
        <taxon>Pseudomonadota</taxon>
        <taxon>Betaproteobacteria</taxon>
        <taxon>Burkholderiales</taxon>
        <taxon>Comamonadaceae</taxon>
        <taxon>Xenophilus</taxon>
    </lineage>
</organism>
<dbReference type="Proteomes" id="UP001212602">
    <property type="component" value="Unassembled WGS sequence"/>
</dbReference>
<keyword evidence="3" id="KW-1185">Reference proteome</keyword>
<dbReference type="AlphaFoldDB" id="A0AAE3NBV0"/>
<dbReference type="EMBL" id="JAQIPB010000008">
    <property type="protein sequence ID" value="MDA7417986.1"/>
    <property type="molecule type" value="Genomic_DNA"/>
</dbReference>
<evidence type="ECO:0000313" key="2">
    <source>
        <dbReference type="EMBL" id="MDA7417986.1"/>
    </source>
</evidence>
<dbReference type="InterPro" id="IPR018640">
    <property type="entry name" value="DUF2063"/>
</dbReference>
<evidence type="ECO:0000313" key="3">
    <source>
        <dbReference type="Proteomes" id="UP001212602"/>
    </source>
</evidence>
<sequence length="266" mass="27893">MNTALASTFERDFAAALLADAGAPGPAAMAALQAQPGFAIYRNTVHKGCIDALEANFPSVLRLVGVDWFRAAAAQHLRAHPPTDACLLRYGEGFAQTLAALAGDDWPYLAGVAMLDALWTATHIAADAPVLPADALAALAPQALARTRLQPHPTAHWQHFAQWPIHSIWWANRSGDPGLLAALPALTWQGEGTLLLRVDDAVQAGPLDAAGCALLDACAQGLCLEDAATAVLQAHPQCDLAALLAQLLRAGAFRDSSHTLEASLMP</sequence>
<reference evidence="2" key="1">
    <citation type="submission" date="2023-01" db="EMBL/GenBank/DDBJ databases">
        <title>Xenophilus mangrovi sp. nov., isolated from soil of Mangrove nature reserve.</title>
        <authorList>
            <person name="Xu S."/>
            <person name="Liu Z."/>
            <person name="Xu Y."/>
        </authorList>
    </citation>
    <scope>NUCLEOTIDE SEQUENCE</scope>
    <source>
        <strain evidence="2">YW8</strain>
    </source>
</reference>
<keyword evidence="2" id="KW-0238">DNA-binding</keyword>
<gene>
    <name evidence="2" type="ORF">PGB34_16605</name>
</gene>
<accession>A0AAE3NBV0</accession>
<protein>
    <submittedName>
        <fullName evidence="2">DNA-binding domain-containing protein</fullName>
    </submittedName>
</protein>
<dbReference type="GO" id="GO:0003677">
    <property type="term" value="F:DNA binding"/>
    <property type="evidence" value="ECO:0007669"/>
    <property type="project" value="UniProtKB-KW"/>
</dbReference>
<comment type="caution">
    <text evidence="2">The sequence shown here is derived from an EMBL/GenBank/DDBJ whole genome shotgun (WGS) entry which is preliminary data.</text>
</comment>
<proteinExistence type="predicted"/>
<feature type="domain" description="Putative DNA-binding" evidence="1">
    <location>
        <begin position="9"/>
        <end position="96"/>
    </location>
</feature>
<evidence type="ECO:0000259" key="1">
    <source>
        <dbReference type="Pfam" id="PF09836"/>
    </source>
</evidence>